<evidence type="ECO:0000259" key="2">
    <source>
        <dbReference type="Pfam" id="PF05050"/>
    </source>
</evidence>
<dbReference type="InterPro" id="IPR052514">
    <property type="entry name" value="SAM-dependent_MTase"/>
</dbReference>
<dbReference type="OrthoDB" id="2128152at2759"/>
<evidence type="ECO:0000313" key="4">
    <source>
        <dbReference type="Proteomes" id="UP000604046"/>
    </source>
</evidence>
<dbReference type="PANTHER" id="PTHR34203:SF15">
    <property type="entry name" value="SLL1173 PROTEIN"/>
    <property type="match status" value="1"/>
</dbReference>
<organism evidence="3 4">
    <name type="scientific">Symbiodinium natans</name>
    <dbReference type="NCBI Taxonomy" id="878477"/>
    <lineage>
        <taxon>Eukaryota</taxon>
        <taxon>Sar</taxon>
        <taxon>Alveolata</taxon>
        <taxon>Dinophyceae</taxon>
        <taxon>Suessiales</taxon>
        <taxon>Symbiodiniaceae</taxon>
        <taxon>Symbiodinium</taxon>
    </lineage>
</organism>
<dbReference type="EMBL" id="CAJNDS010000055">
    <property type="protein sequence ID" value="CAE6936462.1"/>
    <property type="molecule type" value="Genomic_DNA"/>
</dbReference>
<protein>
    <recommendedName>
        <fullName evidence="2">Methyltransferase FkbM domain-containing protein</fullName>
    </recommendedName>
</protein>
<dbReference type="SUPFAM" id="SSF53335">
    <property type="entry name" value="S-adenosyl-L-methionine-dependent methyltransferases"/>
    <property type="match status" value="1"/>
</dbReference>
<feature type="signal peptide" evidence="1">
    <location>
        <begin position="1"/>
        <end position="16"/>
    </location>
</feature>
<name>A0A812GQ25_9DINO</name>
<feature type="chain" id="PRO_5032295501" description="Methyltransferase FkbM domain-containing protein" evidence="1">
    <location>
        <begin position="17"/>
        <end position="361"/>
    </location>
</feature>
<dbReference type="NCBIfam" id="TIGR01444">
    <property type="entry name" value="fkbM_fam"/>
    <property type="match status" value="1"/>
</dbReference>
<evidence type="ECO:0000256" key="1">
    <source>
        <dbReference type="SAM" id="SignalP"/>
    </source>
</evidence>
<reference evidence="3" key="1">
    <citation type="submission" date="2021-02" db="EMBL/GenBank/DDBJ databases">
        <authorList>
            <person name="Dougan E. K."/>
            <person name="Rhodes N."/>
            <person name="Thang M."/>
            <person name="Chan C."/>
        </authorList>
    </citation>
    <scope>NUCLEOTIDE SEQUENCE</scope>
</reference>
<gene>
    <name evidence="3" type="ORF">SNAT2548_LOCUS1048</name>
</gene>
<dbReference type="AlphaFoldDB" id="A0A812GQ25"/>
<accession>A0A812GQ25</accession>
<dbReference type="Gene3D" id="3.40.50.150">
    <property type="entry name" value="Vaccinia Virus protein VP39"/>
    <property type="match status" value="1"/>
</dbReference>
<evidence type="ECO:0000313" key="3">
    <source>
        <dbReference type="EMBL" id="CAE6936462.1"/>
    </source>
</evidence>
<dbReference type="InterPro" id="IPR029063">
    <property type="entry name" value="SAM-dependent_MTases_sf"/>
</dbReference>
<feature type="domain" description="Methyltransferase FkbM" evidence="2">
    <location>
        <begin position="149"/>
        <end position="293"/>
    </location>
</feature>
<keyword evidence="1" id="KW-0732">Signal</keyword>
<dbReference type="PANTHER" id="PTHR34203">
    <property type="entry name" value="METHYLTRANSFERASE, FKBM FAMILY PROTEIN"/>
    <property type="match status" value="1"/>
</dbReference>
<proteinExistence type="predicted"/>
<dbReference type="Proteomes" id="UP000604046">
    <property type="component" value="Unassembled WGS sequence"/>
</dbReference>
<dbReference type="Pfam" id="PF05050">
    <property type="entry name" value="Methyltransf_21"/>
    <property type="match status" value="1"/>
</dbReference>
<dbReference type="InterPro" id="IPR006342">
    <property type="entry name" value="FkbM_mtfrase"/>
</dbReference>
<keyword evidence="4" id="KW-1185">Reference proteome</keyword>
<sequence>MARVSIVLAAVELSLADFACMLQTRPLDFTNAADVGMLKSDQINGSSLAQCGKLWTGASVSGQDGGHKCHTSLMEDRALGGGKAPSMCLREYADAVSDAVRSAGSWPDCPSLSELWTTLPNNAARVGSPSCNICPGSSRPPSSSKLFVEVGANIGACTAQMLARPDVDMVVAWEPNPANLFYLTTTVLNNGYNSKIALFTSGLGDAPGTHAIYAEAGNAGNTVVDSPIHASRKPVGQIEIMTLDEAFMAGGEPPYIHLMKIDAQGFETKILRGGQKLLKSGAVNAVKFELAEDWLVGHGSSGAELFSVFGSNSFDIHAGGDQPALTREELRQIACPGQGLIRDFLAIYNPTKDTASSQIAC</sequence>
<comment type="caution">
    <text evidence="3">The sequence shown here is derived from an EMBL/GenBank/DDBJ whole genome shotgun (WGS) entry which is preliminary data.</text>
</comment>